<evidence type="ECO:0000256" key="1">
    <source>
        <dbReference type="ARBA" id="ARBA00000085"/>
    </source>
</evidence>
<dbReference type="InterPro" id="IPR011712">
    <property type="entry name" value="Sig_transdc_His_kin_sub3_dim/P"/>
</dbReference>
<evidence type="ECO:0000256" key="4">
    <source>
        <dbReference type="ARBA" id="ARBA00022679"/>
    </source>
</evidence>
<dbReference type="GO" id="GO:0005524">
    <property type="term" value="F:ATP binding"/>
    <property type="evidence" value="ECO:0007669"/>
    <property type="project" value="UniProtKB-KW"/>
</dbReference>
<feature type="transmembrane region" description="Helical" evidence="9">
    <location>
        <begin position="68"/>
        <end position="96"/>
    </location>
</feature>
<dbReference type="EC" id="2.7.13.3" evidence="2"/>
<dbReference type="AlphaFoldDB" id="Q8FPY1"/>
<dbReference type="OrthoDB" id="227596at2"/>
<dbReference type="Gene3D" id="3.30.565.10">
    <property type="entry name" value="Histidine kinase-like ATPase, C-terminal domain"/>
    <property type="match status" value="1"/>
</dbReference>
<dbReference type="GO" id="GO:0046983">
    <property type="term" value="F:protein dimerization activity"/>
    <property type="evidence" value="ECO:0007669"/>
    <property type="project" value="InterPro"/>
</dbReference>
<dbReference type="Proteomes" id="UP000001409">
    <property type="component" value="Chromosome"/>
</dbReference>
<keyword evidence="9" id="KW-1133">Transmembrane helix</keyword>
<evidence type="ECO:0000256" key="2">
    <source>
        <dbReference type="ARBA" id="ARBA00012438"/>
    </source>
</evidence>
<evidence type="ECO:0000256" key="6">
    <source>
        <dbReference type="ARBA" id="ARBA00022777"/>
    </source>
</evidence>
<dbReference type="Pfam" id="PF02518">
    <property type="entry name" value="HATPase_c"/>
    <property type="match status" value="1"/>
</dbReference>
<accession>Q8FPY1</accession>
<dbReference type="InterPro" id="IPR003594">
    <property type="entry name" value="HATPase_dom"/>
</dbReference>
<keyword evidence="3" id="KW-0597">Phosphoprotein</keyword>
<organism evidence="12 13">
    <name type="scientific">Corynebacterium efficiens (strain DSM 44549 / YS-314 / AJ 12310 / JCM 11189 / NBRC 100395)</name>
    <dbReference type="NCBI Taxonomy" id="196164"/>
    <lineage>
        <taxon>Bacteria</taxon>
        <taxon>Bacillati</taxon>
        <taxon>Actinomycetota</taxon>
        <taxon>Actinomycetes</taxon>
        <taxon>Mycobacteriales</taxon>
        <taxon>Corynebacteriaceae</taxon>
        <taxon>Corynebacterium</taxon>
    </lineage>
</organism>
<evidence type="ECO:0000313" key="13">
    <source>
        <dbReference type="Proteomes" id="UP000001409"/>
    </source>
</evidence>
<dbReference type="GO" id="GO:0000155">
    <property type="term" value="F:phosphorelay sensor kinase activity"/>
    <property type="evidence" value="ECO:0007669"/>
    <property type="project" value="InterPro"/>
</dbReference>
<keyword evidence="4" id="KW-0808">Transferase</keyword>
<evidence type="ECO:0000259" key="11">
    <source>
        <dbReference type="Pfam" id="PF07730"/>
    </source>
</evidence>
<proteinExistence type="predicted"/>
<dbReference type="CDD" id="cd16917">
    <property type="entry name" value="HATPase_UhpB-NarQ-NarX-like"/>
    <property type="match status" value="1"/>
</dbReference>
<dbReference type="PANTHER" id="PTHR24421">
    <property type="entry name" value="NITRATE/NITRITE SENSOR PROTEIN NARX-RELATED"/>
    <property type="match status" value="1"/>
</dbReference>
<feature type="transmembrane region" description="Helical" evidence="9">
    <location>
        <begin position="103"/>
        <end position="123"/>
    </location>
</feature>
<evidence type="ECO:0000256" key="7">
    <source>
        <dbReference type="ARBA" id="ARBA00022840"/>
    </source>
</evidence>
<dbReference type="GO" id="GO:0016020">
    <property type="term" value="C:membrane"/>
    <property type="evidence" value="ECO:0007669"/>
    <property type="project" value="InterPro"/>
</dbReference>
<evidence type="ECO:0000256" key="3">
    <source>
        <dbReference type="ARBA" id="ARBA00022553"/>
    </source>
</evidence>
<dbReference type="HOGENOM" id="CLU_000445_20_1_11"/>
<reference evidence="12 13" key="1">
    <citation type="journal article" date="2003" name="Genome Res.">
        <title>Comparative complete genome sequence analysis of the amino acid replacements responsible for the thermostability of Corynebacterium efficiens.</title>
        <authorList>
            <person name="Nishio Y."/>
            <person name="Nakamura Y."/>
            <person name="Kawarabayasi Y."/>
            <person name="Usuda Y."/>
            <person name="Kimura E."/>
            <person name="Sugimoto S."/>
            <person name="Matsui K."/>
            <person name="Yamagishi A."/>
            <person name="Kikuchi H."/>
            <person name="Ikeo K."/>
            <person name="Gojobori T."/>
        </authorList>
    </citation>
    <scope>NUCLEOTIDE SEQUENCE [LARGE SCALE GENOMIC DNA]</scope>
    <source>
        <strain evidence="13">DSM 44549 / YS-314 / AJ 12310 / JCM 11189 / NBRC 100395</strain>
    </source>
</reference>
<dbReference type="Pfam" id="PF07730">
    <property type="entry name" value="HisKA_3"/>
    <property type="match status" value="1"/>
</dbReference>
<keyword evidence="6" id="KW-0418">Kinase</keyword>
<keyword evidence="7" id="KW-0067">ATP-binding</keyword>
<dbReference type="Gene3D" id="1.20.5.1930">
    <property type="match status" value="1"/>
</dbReference>
<dbReference type="EMBL" id="BA000035">
    <property type="protein sequence ID" value="BAC18165.1"/>
    <property type="molecule type" value="Genomic_DNA"/>
</dbReference>
<keyword evidence="9" id="KW-0472">Membrane</keyword>
<feature type="domain" description="Histidine kinase/HSP90-like ATPase" evidence="10">
    <location>
        <begin position="305"/>
        <end position="391"/>
    </location>
</feature>
<keyword evidence="13" id="KW-1185">Reference proteome</keyword>
<feature type="transmembrane region" description="Helical" evidence="9">
    <location>
        <begin position="12"/>
        <end position="32"/>
    </location>
</feature>
<dbReference type="KEGG" id="cef:CE1355"/>
<protein>
    <recommendedName>
        <fullName evidence="2">histidine kinase</fullName>
        <ecNumber evidence="2">2.7.13.3</ecNumber>
    </recommendedName>
</protein>
<feature type="transmembrane region" description="Helical" evidence="9">
    <location>
        <begin position="39"/>
        <end position="56"/>
    </location>
</feature>
<dbReference type="InterPro" id="IPR050482">
    <property type="entry name" value="Sensor_HK_TwoCompSys"/>
</dbReference>
<name>Q8FPY1_COREF</name>
<keyword evidence="5" id="KW-0547">Nucleotide-binding</keyword>
<sequence>MSEAAMVTPVRSHALLLVAYVLLVAGLGWLSVEAPPHVIPIWVIPVLACAGVPTLMGCRRYPRYSFAAALVITLVSCAIGTLAEAFIVLSMLYLAGARRSARAAWLAFATVVVVGVLGAFILARRLATGPSLWGTVVSTTDRDLLLDWGNNYVIISVTALVVTLMGINIGHRRRHVAALVQWAQQAERERDQQALITSAEERERIAREMHDVIAHSLAVMIAMADGAHATAVHRPEVAKQAMGRVADVGRRTLDEVRRLLGSVQGEPPPDASRLQALSEEFAQAGLPVHLTVVGDPPQDGVLGLTIYRIVQESLTNVLRHAHDPHGATVDITWTEEMVEITVEDDSAPVATQGHPGRGLLGIRERVALYDGHVTTGPRPEGGWRVHARLHTQNIH</sequence>
<dbReference type="InterPro" id="IPR036890">
    <property type="entry name" value="HATPase_C_sf"/>
</dbReference>
<comment type="catalytic activity">
    <reaction evidence="1">
        <text>ATP + protein L-histidine = ADP + protein N-phospho-L-histidine.</text>
        <dbReference type="EC" id="2.7.13.3"/>
    </reaction>
</comment>
<dbReference type="SUPFAM" id="SSF55874">
    <property type="entry name" value="ATPase domain of HSP90 chaperone/DNA topoisomerase II/histidine kinase"/>
    <property type="match status" value="1"/>
</dbReference>
<feature type="domain" description="Signal transduction histidine kinase subgroup 3 dimerisation and phosphoacceptor" evidence="11">
    <location>
        <begin position="201"/>
        <end position="264"/>
    </location>
</feature>
<dbReference type="eggNOG" id="COG4585">
    <property type="taxonomic scope" value="Bacteria"/>
</dbReference>
<dbReference type="STRING" id="196164.gene:10741764"/>
<feature type="transmembrane region" description="Helical" evidence="9">
    <location>
        <begin position="152"/>
        <end position="170"/>
    </location>
</feature>
<evidence type="ECO:0000256" key="8">
    <source>
        <dbReference type="ARBA" id="ARBA00023012"/>
    </source>
</evidence>
<dbReference type="PANTHER" id="PTHR24421:SF10">
    <property type="entry name" value="NITRATE_NITRITE SENSOR PROTEIN NARQ"/>
    <property type="match status" value="1"/>
</dbReference>
<evidence type="ECO:0000256" key="9">
    <source>
        <dbReference type="SAM" id="Phobius"/>
    </source>
</evidence>
<keyword evidence="8" id="KW-0902">Two-component regulatory system</keyword>
<keyword evidence="9" id="KW-0812">Transmembrane</keyword>
<evidence type="ECO:0000259" key="10">
    <source>
        <dbReference type="Pfam" id="PF02518"/>
    </source>
</evidence>
<accession>C8NL52</accession>
<evidence type="ECO:0000256" key="5">
    <source>
        <dbReference type="ARBA" id="ARBA00022741"/>
    </source>
</evidence>
<evidence type="ECO:0000313" key="12">
    <source>
        <dbReference type="EMBL" id="BAC18165.1"/>
    </source>
</evidence>